<evidence type="ECO:0000313" key="3">
    <source>
        <dbReference type="EMBL" id="MYN45789.1"/>
    </source>
</evidence>
<comment type="caution">
    <text evidence="3">The sequence shown here is derived from an EMBL/GenBank/DDBJ whole genome shotgun (WGS) entry which is preliminary data.</text>
</comment>
<feature type="domain" description="Viral coat protein P2 C-terminal" evidence="2">
    <location>
        <begin position="149"/>
        <end position="270"/>
    </location>
</feature>
<dbReference type="Proteomes" id="UP000444316">
    <property type="component" value="Unassembled WGS sequence"/>
</dbReference>
<dbReference type="AlphaFoldDB" id="A0A845HXR7"/>
<dbReference type="Pfam" id="PF25513">
    <property type="entry name" value="P2_C"/>
    <property type="match status" value="1"/>
</dbReference>
<reference evidence="3" key="1">
    <citation type="submission" date="2019-12" db="EMBL/GenBank/DDBJ databases">
        <title>Novel species isolated from a subtropical stream in China.</title>
        <authorList>
            <person name="Lu H."/>
        </authorList>
    </citation>
    <scope>NUCLEOTIDE SEQUENCE [LARGE SCALE GENOMIC DNA]</scope>
    <source>
        <strain evidence="3">FT93W</strain>
    </source>
</reference>
<dbReference type="EMBL" id="WWCL01000002">
    <property type="protein sequence ID" value="MYN45789.1"/>
    <property type="molecule type" value="Genomic_DNA"/>
</dbReference>
<dbReference type="InterPro" id="IPR057915">
    <property type="entry name" value="P2_C"/>
</dbReference>
<dbReference type="InterPro" id="IPR053751">
    <property type="entry name" value="Viral_Major_Capsid_sf"/>
</dbReference>
<accession>A0A845HXR7</accession>
<dbReference type="InterPro" id="IPR041377">
    <property type="entry name" value="P2_N"/>
</dbReference>
<proteinExistence type="predicted"/>
<keyword evidence="4" id="KW-1185">Reference proteome</keyword>
<sequence length="274" mass="29135">MGARIRTYAFQNVVASGIATLDCNSLLGFTIERLILQLGGTTFTKSMITLIQLKANGKIIYETSGPRLDSRNQYRGITANANFLTIDFAEIRAKTELGQNLGAIDTTQGISNLKLEVTISGATAPTLVGFAEVNSPQMDPAQASTAGLIAKVHATTLTIGAAGTFSIPVPHLAPADGGSIFKRIAFFSSNMTALVIKKSGIVIEDSVKALNDFNQGEYRKVPQAGLYVADFIIDDVQSQVLNTRNAQTMEVLGTFSAGETITIEAELLEPLGAF</sequence>
<evidence type="ECO:0008006" key="5">
    <source>
        <dbReference type="Google" id="ProtNLM"/>
    </source>
</evidence>
<organism evidence="3 4">
    <name type="scientific">Duganella fentianensis</name>
    <dbReference type="NCBI Taxonomy" id="2692177"/>
    <lineage>
        <taxon>Bacteria</taxon>
        <taxon>Pseudomonadati</taxon>
        <taxon>Pseudomonadota</taxon>
        <taxon>Betaproteobacteria</taxon>
        <taxon>Burkholderiales</taxon>
        <taxon>Oxalobacteraceae</taxon>
        <taxon>Telluria group</taxon>
        <taxon>Duganella</taxon>
    </lineage>
</organism>
<evidence type="ECO:0000259" key="1">
    <source>
        <dbReference type="Pfam" id="PF18628"/>
    </source>
</evidence>
<protein>
    <recommendedName>
        <fullName evidence="5">Viral coat protein P2 N-terminal domain-containing protein</fullName>
    </recommendedName>
</protein>
<dbReference type="RefSeq" id="WP_161035339.1">
    <property type="nucleotide sequence ID" value="NZ_WWCL01000002.1"/>
</dbReference>
<dbReference type="Pfam" id="PF18628">
    <property type="entry name" value="P2_N"/>
    <property type="match status" value="1"/>
</dbReference>
<gene>
    <name evidence="3" type="ORF">GTP23_12100</name>
</gene>
<dbReference type="Gene3D" id="2.60.120.730">
    <property type="match status" value="2"/>
</dbReference>
<feature type="domain" description="Viral coat protein P2 N-terminal" evidence="1">
    <location>
        <begin position="8"/>
        <end position="133"/>
    </location>
</feature>
<evidence type="ECO:0000313" key="4">
    <source>
        <dbReference type="Proteomes" id="UP000444316"/>
    </source>
</evidence>
<evidence type="ECO:0000259" key="2">
    <source>
        <dbReference type="Pfam" id="PF25513"/>
    </source>
</evidence>
<name>A0A845HXR7_9BURK</name>